<keyword evidence="1" id="KW-0812">Transmembrane</keyword>
<feature type="transmembrane region" description="Helical" evidence="1">
    <location>
        <begin position="44"/>
        <end position="64"/>
    </location>
</feature>
<dbReference type="InterPro" id="IPR050640">
    <property type="entry name" value="Bact_2-comp_sensor_kinase"/>
</dbReference>
<dbReference type="PANTHER" id="PTHR34220:SF7">
    <property type="entry name" value="SENSOR HISTIDINE KINASE YPDA"/>
    <property type="match status" value="1"/>
</dbReference>
<evidence type="ECO:0000259" key="2">
    <source>
        <dbReference type="Pfam" id="PF06580"/>
    </source>
</evidence>
<feature type="domain" description="Signal transduction histidine kinase internal region" evidence="2">
    <location>
        <begin position="167"/>
        <end position="244"/>
    </location>
</feature>
<keyword evidence="1" id="KW-1133">Transmembrane helix</keyword>
<evidence type="ECO:0000256" key="1">
    <source>
        <dbReference type="SAM" id="Phobius"/>
    </source>
</evidence>
<gene>
    <name evidence="3" type="ordered locus">Fluta_0836</name>
</gene>
<protein>
    <submittedName>
        <fullName evidence="3">Signal transduction histidine kinase, LytS</fullName>
    </submittedName>
</protein>
<organism evidence="3 4">
    <name type="scientific">Fluviicola taffensis (strain DSM 16823 / NCIMB 13979 / RW262)</name>
    <dbReference type="NCBI Taxonomy" id="755732"/>
    <lineage>
        <taxon>Bacteria</taxon>
        <taxon>Pseudomonadati</taxon>
        <taxon>Bacteroidota</taxon>
        <taxon>Flavobacteriia</taxon>
        <taxon>Flavobacteriales</taxon>
        <taxon>Crocinitomicaceae</taxon>
        <taxon>Fluviicola</taxon>
    </lineage>
</organism>
<dbReference type="KEGG" id="fte:Fluta_0836"/>
<dbReference type="Pfam" id="PF06580">
    <property type="entry name" value="His_kinase"/>
    <property type="match status" value="1"/>
</dbReference>
<evidence type="ECO:0000313" key="4">
    <source>
        <dbReference type="Proteomes" id="UP000007463"/>
    </source>
</evidence>
<keyword evidence="3" id="KW-0808">Transferase</keyword>
<accession>F2IJF0</accession>
<evidence type="ECO:0000313" key="3">
    <source>
        <dbReference type="EMBL" id="AEA42838.1"/>
    </source>
</evidence>
<dbReference type="HOGENOM" id="CLU_020473_0_2_10"/>
<keyword evidence="1" id="KW-0472">Membrane</keyword>
<keyword evidence="3" id="KW-0418">Kinase</keyword>
<feature type="transmembrane region" description="Helical" evidence="1">
    <location>
        <begin position="85"/>
        <end position="103"/>
    </location>
</feature>
<sequence>MFLSREKRRELLQFNDNRLRLFGIPILSIIIMAVFFDTQPFNQFIALTITWFITIGITTVFWHLNRAISIYVRLWFKNDTSAKRYFILFLIITFVTVGFTWVSNCISLHYSSEKEKITTSLLVRSYVCNLLVTYMITAIYETVYFFKKWQQSNTITQELKIENYHTQLNVLKANMSPHFLFNSLNTLASIVPKKPELAQEFIQNLSQVYRYILEMKDEKTVSVSDEMNLLNAYLFLLNVRFEKNISLTVNVPNSLYTKSIVPLSLQILIENVVKHNVISSSRPLIVTIYSDESEEYITVKNNLQPKRTNEYSSKFGHISIIKRYQLVSNKAVIIDTTDEYYSVSIPLL</sequence>
<reference evidence="3 4" key="1">
    <citation type="journal article" date="2011" name="Stand. Genomic Sci.">
        <title>Complete genome sequence of the gliding freshwater bacterium Fluviicola taffensis type strain (RW262).</title>
        <authorList>
            <person name="Woyke T."/>
            <person name="Chertkov O."/>
            <person name="Lapidus A."/>
            <person name="Nolan M."/>
            <person name="Lucas S."/>
            <person name="Del Rio T.G."/>
            <person name="Tice H."/>
            <person name="Cheng J.F."/>
            <person name="Tapia R."/>
            <person name="Han C."/>
            <person name="Goodwin L."/>
            <person name="Pitluck S."/>
            <person name="Liolios K."/>
            <person name="Pagani I."/>
            <person name="Ivanova N."/>
            <person name="Huntemann M."/>
            <person name="Mavromatis K."/>
            <person name="Mikhailova N."/>
            <person name="Pati A."/>
            <person name="Chen A."/>
            <person name="Palaniappan K."/>
            <person name="Land M."/>
            <person name="Hauser L."/>
            <person name="Brambilla E.M."/>
            <person name="Rohde M."/>
            <person name="Mwirichia R."/>
            <person name="Sikorski J."/>
            <person name="Tindall B.J."/>
            <person name="Goker M."/>
            <person name="Bristow J."/>
            <person name="Eisen J.A."/>
            <person name="Markowitz V."/>
            <person name="Hugenholtz P."/>
            <person name="Klenk H.P."/>
            <person name="Kyrpides N.C."/>
        </authorList>
    </citation>
    <scope>NUCLEOTIDE SEQUENCE [LARGE SCALE GENOMIC DNA]</scope>
    <source>
        <strain evidence="4">DSM 16823 / RW262 / RW262</strain>
    </source>
</reference>
<reference evidence="4" key="2">
    <citation type="submission" date="2011-02" db="EMBL/GenBank/DDBJ databases">
        <title>The complete genome of Fluviicola taffensis DSM 16823.</title>
        <authorList>
            <consortium name="US DOE Joint Genome Institute (JGI-PGF)"/>
            <person name="Lucas S."/>
            <person name="Copeland A."/>
            <person name="Lapidus A."/>
            <person name="Bruce D."/>
            <person name="Goodwin L."/>
            <person name="Pitluck S."/>
            <person name="Kyrpides N."/>
            <person name="Mavromatis K."/>
            <person name="Ivanova N."/>
            <person name="Mikhailova N."/>
            <person name="Pagani I."/>
            <person name="Chertkov O."/>
            <person name="Detter J.C."/>
            <person name="Han C."/>
            <person name="Tapia R."/>
            <person name="Land M."/>
            <person name="Hauser L."/>
            <person name="Markowitz V."/>
            <person name="Cheng J.-F."/>
            <person name="Hugenholtz P."/>
            <person name="Woyke T."/>
            <person name="Wu D."/>
            <person name="Tindall B."/>
            <person name="Pomrenke H.G."/>
            <person name="Brambilla E."/>
            <person name="Klenk H.-P."/>
            <person name="Eisen J.A."/>
        </authorList>
    </citation>
    <scope>NUCLEOTIDE SEQUENCE [LARGE SCALE GENOMIC DNA]</scope>
    <source>
        <strain evidence="4">DSM 16823 / RW262 / RW262</strain>
    </source>
</reference>
<dbReference type="AlphaFoldDB" id="F2IJF0"/>
<dbReference type="GO" id="GO:0016020">
    <property type="term" value="C:membrane"/>
    <property type="evidence" value="ECO:0007669"/>
    <property type="project" value="InterPro"/>
</dbReference>
<feature type="transmembrane region" description="Helical" evidence="1">
    <location>
        <begin position="123"/>
        <end position="146"/>
    </location>
</feature>
<dbReference type="InterPro" id="IPR010559">
    <property type="entry name" value="Sig_transdc_His_kin_internal"/>
</dbReference>
<dbReference type="OrthoDB" id="9809908at2"/>
<keyword evidence="4" id="KW-1185">Reference proteome</keyword>
<dbReference type="Proteomes" id="UP000007463">
    <property type="component" value="Chromosome"/>
</dbReference>
<feature type="transmembrane region" description="Helical" evidence="1">
    <location>
        <begin position="21"/>
        <end position="38"/>
    </location>
</feature>
<dbReference type="EMBL" id="CP002542">
    <property type="protein sequence ID" value="AEA42838.1"/>
    <property type="molecule type" value="Genomic_DNA"/>
</dbReference>
<proteinExistence type="predicted"/>
<dbReference type="eggNOG" id="COG2972">
    <property type="taxonomic scope" value="Bacteria"/>
</dbReference>
<name>F2IJF0_FLUTR</name>
<dbReference type="RefSeq" id="WP_013685610.1">
    <property type="nucleotide sequence ID" value="NC_015321.1"/>
</dbReference>
<dbReference type="PANTHER" id="PTHR34220">
    <property type="entry name" value="SENSOR HISTIDINE KINASE YPDA"/>
    <property type="match status" value="1"/>
</dbReference>
<dbReference type="STRING" id="755732.Fluta_0836"/>
<dbReference type="GO" id="GO:0000155">
    <property type="term" value="F:phosphorelay sensor kinase activity"/>
    <property type="evidence" value="ECO:0007669"/>
    <property type="project" value="InterPro"/>
</dbReference>